<evidence type="ECO:0000313" key="2">
    <source>
        <dbReference type="EMBL" id="OTG16841.1"/>
    </source>
</evidence>
<dbReference type="OMA" id="FNMASFK"/>
<dbReference type="InterPro" id="IPR008480">
    <property type="entry name" value="DUF761_pln"/>
</dbReference>
<dbReference type="Pfam" id="PF05553">
    <property type="entry name" value="DUF761"/>
    <property type="match status" value="1"/>
</dbReference>
<organism evidence="2 3">
    <name type="scientific">Helianthus annuus</name>
    <name type="common">Common sunflower</name>
    <dbReference type="NCBI Taxonomy" id="4232"/>
    <lineage>
        <taxon>Eukaryota</taxon>
        <taxon>Viridiplantae</taxon>
        <taxon>Streptophyta</taxon>
        <taxon>Embryophyta</taxon>
        <taxon>Tracheophyta</taxon>
        <taxon>Spermatophyta</taxon>
        <taxon>Magnoliopsida</taxon>
        <taxon>eudicotyledons</taxon>
        <taxon>Gunneridae</taxon>
        <taxon>Pentapetalae</taxon>
        <taxon>asterids</taxon>
        <taxon>campanulids</taxon>
        <taxon>Asterales</taxon>
        <taxon>Asteraceae</taxon>
        <taxon>Asteroideae</taxon>
        <taxon>Heliantheae alliance</taxon>
        <taxon>Heliantheae</taxon>
        <taxon>Helianthus</taxon>
    </lineage>
</organism>
<proteinExistence type="predicted"/>
<reference evidence="1 3" key="1">
    <citation type="journal article" date="2017" name="Nature">
        <title>The sunflower genome provides insights into oil metabolism, flowering and Asterid evolution.</title>
        <authorList>
            <person name="Badouin H."/>
            <person name="Gouzy J."/>
            <person name="Grassa C.J."/>
            <person name="Murat F."/>
            <person name="Staton S.E."/>
            <person name="Cottret L."/>
            <person name="Lelandais-Briere C."/>
            <person name="Owens G.L."/>
            <person name="Carrere S."/>
            <person name="Mayjonade B."/>
            <person name="Legrand L."/>
            <person name="Gill N."/>
            <person name="Kane N.C."/>
            <person name="Bowers J.E."/>
            <person name="Hubner S."/>
            <person name="Bellec A."/>
            <person name="Berard A."/>
            <person name="Berges H."/>
            <person name="Blanchet N."/>
            <person name="Boniface M.C."/>
            <person name="Brunel D."/>
            <person name="Catrice O."/>
            <person name="Chaidir N."/>
            <person name="Claudel C."/>
            <person name="Donnadieu C."/>
            <person name="Faraut T."/>
            <person name="Fievet G."/>
            <person name="Helmstetter N."/>
            <person name="King M."/>
            <person name="Knapp S.J."/>
            <person name="Lai Z."/>
            <person name="Le Paslier M.C."/>
            <person name="Lippi Y."/>
            <person name="Lorenzon L."/>
            <person name="Mandel J.R."/>
            <person name="Marage G."/>
            <person name="Marchand G."/>
            <person name="Marquand E."/>
            <person name="Bret-Mestries E."/>
            <person name="Morien E."/>
            <person name="Nambeesan S."/>
            <person name="Nguyen T."/>
            <person name="Pegot-Espagnet P."/>
            <person name="Pouilly N."/>
            <person name="Raftis F."/>
            <person name="Sallet E."/>
            <person name="Schiex T."/>
            <person name="Thomas J."/>
            <person name="Vandecasteele C."/>
            <person name="Vares D."/>
            <person name="Vear F."/>
            <person name="Vautrin S."/>
            <person name="Crespi M."/>
            <person name="Mangin B."/>
            <person name="Burke J.M."/>
            <person name="Salse J."/>
            <person name="Munos S."/>
            <person name="Vincourt P."/>
            <person name="Rieseberg L.H."/>
            <person name="Langlade N.B."/>
        </authorList>
    </citation>
    <scope>NUCLEOTIDE SEQUENCE [LARGE SCALE GENOMIC DNA]</scope>
    <source>
        <strain evidence="3">cv. SF193</strain>
        <tissue evidence="1">Leaves</tissue>
    </source>
</reference>
<reference evidence="1" key="3">
    <citation type="submission" date="2020-06" db="EMBL/GenBank/DDBJ databases">
        <title>Helianthus annuus Genome sequencing and assembly Release 2.</title>
        <authorList>
            <person name="Gouzy J."/>
            <person name="Langlade N."/>
            <person name="Munos S."/>
        </authorList>
    </citation>
    <scope>NUCLEOTIDE SEQUENCE</scope>
    <source>
        <tissue evidence="1">Leaves</tissue>
    </source>
</reference>
<evidence type="ECO:0000313" key="3">
    <source>
        <dbReference type="Proteomes" id="UP000215914"/>
    </source>
</evidence>
<dbReference type="Gramene" id="mRNA:HanXRQr2_Chr09g0415871">
    <property type="protein sequence ID" value="CDS:HanXRQr2_Chr09g0415871.1"/>
    <property type="gene ID" value="HanXRQr2_Chr09g0415871"/>
</dbReference>
<dbReference type="FunCoup" id="A0A251U3G4">
    <property type="interactions" value="923"/>
</dbReference>
<dbReference type="OrthoDB" id="696337at2759"/>
<evidence type="ECO:0008006" key="4">
    <source>
        <dbReference type="Google" id="ProtNLM"/>
    </source>
</evidence>
<dbReference type="EMBL" id="CM007898">
    <property type="protein sequence ID" value="OTG16841.1"/>
    <property type="molecule type" value="Genomic_DNA"/>
</dbReference>
<dbReference type="PANTHER" id="PTHR33265:SF31">
    <property type="entry name" value="AVR9_CF-9 RAPIDLY ELICITED PROTEIN 146"/>
    <property type="match status" value="1"/>
</dbReference>
<dbReference type="Proteomes" id="UP000215914">
    <property type="component" value="Chromosome 9"/>
</dbReference>
<evidence type="ECO:0000313" key="1">
    <source>
        <dbReference type="EMBL" id="KAF5793297.1"/>
    </source>
</evidence>
<gene>
    <name evidence="2" type="ORF">HannXRQ_Chr09g0275791</name>
    <name evidence="1" type="ORF">HanXRQr2_Chr09g0415871</name>
</gene>
<accession>A0A251U3G4</accession>
<dbReference type="EMBL" id="MNCJ02000324">
    <property type="protein sequence ID" value="KAF5793297.1"/>
    <property type="molecule type" value="Genomic_DNA"/>
</dbReference>
<reference evidence="2" key="2">
    <citation type="submission" date="2017-02" db="EMBL/GenBank/DDBJ databases">
        <title>Sunflower complete genome.</title>
        <authorList>
            <person name="Langlade N."/>
            <person name="Munos S."/>
        </authorList>
    </citation>
    <scope>NUCLEOTIDE SEQUENCE [LARGE SCALE GENOMIC DNA]</scope>
    <source>
        <tissue evidence="2">Leaves</tissue>
    </source>
</reference>
<name>A0A251U3G4_HELAN</name>
<sequence>MEQYAPEVAKKVWNMVRAMLYMIKKNISKRTLLLDLNMMMKRSKIARKALKNRMHHHHSPNFPEHYEFSCSNTPVYPLSLFTTHKKHHNQHKKTAHNKSTIVNNEHDHIFVDPAVIKALEMMLTSAAASPVVPGFGKSPMVRQLRVTDSPFPLSNGEEDSHVDEAAEKFIMKFYNELRRQS</sequence>
<protein>
    <recommendedName>
        <fullName evidence="4">Avr9/Cf-9 rapidly elicited protein 146</fullName>
    </recommendedName>
</protein>
<dbReference type="PANTHER" id="PTHR33265">
    <property type="entry name" value="AVR9/CF-9 RAPIDLY ELICITED PROTEIN-RELATED"/>
    <property type="match status" value="1"/>
</dbReference>
<dbReference type="AlphaFoldDB" id="A0A251U3G4"/>
<keyword evidence="3" id="KW-1185">Reference proteome</keyword>
<dbReference type="InParanoid" id="A0A251U3G4"/>